<evidence type="ECO:0000259" key="3">
    <source>
        <dbReference type="Pfam" id="PF11495"/>
    </source>
</evidence>
<dbReference type="PANTHER" id="PTHR34293">
    <property type="entry name" value="HTH-TYPE TRANSCRIPTIONAL REGULATOR TRMBL2"/>
    <property type="match status" value="1"/>
</dbReference>
<accession>A0A075FX79</accession>
<dbReference type="InterPro" id="IPR011991">
    <property type="entry name" value="ArsR-like_HTH"/>
</dbReference>
<dbReference type="InterPro" id="IPR021586">
    <property type="entry name" value="Tscrpt_reg_TrmB_C"/>
</dbReference>
<dbReference type="InterPro" id="IPR036388">
    <property type="entry name" value="WH-like_DNA-bd_sf"/>
</dbReference>
<comment type="similarity">
    <text evidence="1">Belongs to the transcriptional regulator TrmB family.</text>
</comment>
<dbReference type="AlphaFoldDB" id="A0A075FX79"/>
<dbReference type="InterPro" id="IPR036390">
    <property type="entry name" value="WH_DNA-bd_sf"/>
</dbReference>
<feature type="domain" description="Transcription regulator TrmB N-terminal" evidence="2">
    <location>
        <begin position="35"/>
        <end position="101"/>
    </location>
</feature>
<sequence length="280" mass="31308">MHTTHRWNRELVYTCINNKSKGEIMSVSDQTQKSLEKIGLTGYEIKTFTSLLKTGELTASDLSKQSGVPYSKIYEILGMLEEKGWIGSDKSRPTKYFAKSPNSALQTTKQKIEEDFAKNEKTILNDLNPIYKKSGTAERPDIWVVTGTMNIATRILEMIETCREEVLIAIPKAGEELVKQALPKIRQLHDKGVKITILTSDKFDKDAIKGLSRVSTVKIKKGLFGGGIISDKHNVVILLGPEISHSNASEIIAICTDHAELSGFAREYFEYLLKDASRVK</sequence>
<dbReference type="PANTHER" id="PTHR34293:SF1">
    <property type="entry name" value="HTH-TYPE TRANSCRIPTIONAL REGULATOR TRMBL2"/>
    <property type="match status" value="1"/>
</dbReference>
<name>A0A075FX79_9ARCH</name>
<dbReference type="SUPFAM" id="SSF46785">
    <property type="entry name" value="Winged helix' DNA-binding domain"/>
    <property type="match status" value="1"/>
</dbReference>
<evidence type="ECO:0000313" key="4">
    <source>
        <dbReference type="EMBL" id="AIE94232.1"/>
    </source>
</evidence>
<dbReference type="EMBL" id="KF900417">
    <property type="protein sequence ID" value="AIE94232.1"/>
    <property type="molecule type" value="Genomic_DNA"/>
</dbReference>
<feature type="domain" description="Transcription regulator TrmB C-terminal" evidence="3">
    <location>
        <begin position="142"/>
        <end position="264"/>
    </location>
</feature>
<reference evidence="4" key="1">
    <citation type="journal article" date="2014" name="Genome Biol. Evol.">
        <title>Pangenome evidence for extensive interdomain horizontal transfer affecting lineage core and shell genes in uncultured planktonic thaumarchaeota and euryarchaeota.</title>
        <authorList>
            <person name="Deschamps P."/>
            <person name="Zivanovic Y."/>
            <person name="Moreira D."/>
            <person name="Rodriguez-Valera F."/>
            <person name="Lopez-Garcia P."/>
        </authorList>
    </citation>
    <scope>NUCLEOTIDE SEQUENCE</scope>
</reference>
<evidence type="ECO:0000256" key="1">
    <source>
        <dbReference type="ARBA" id="ARBA00007287"/>
    </source>
</evidence>
<evidence type="ECO:0000259" key="2">
    <source>
        <dbReference type="Pfam" id="PF01978"/>
    </source>
</evidence>
<organism evidence="4">
    <name type="scientific">uncultured marine thaumarchaeote AD1000_44_B05</name>
    <dbReference type="NCBI Taxonomy" id="1455917"/>
    <lineage>
        <taxon>Archaea</taxon>
        <taxon>Nitrososphaerota</taxon>
        <taxon>environmental samples</taxon>
    </lineage>
</organism>
<dbReference type="Gene3D" id="1.10.10.10">
    <property type="entry name" value="Winged helix-like DNA-binding domain superfamily/Winged helix DNA-binding domain"/>
    <property type="match status" value="1"/>
</dbReference>
<dbReference type="Gene3D" id="3.30.870.10">
    <property type="entry name" value="Endonuclease Chain A"/>
    <property type="match status" value="1"/>
</dbReference>
<dbReference type="CDD" id="cd09124">
    <property type="entry name" value="PLDc_like_TrmB_middle"/>
    <property type="match status" value="1"/>
</dbReference>
<proteinExistence type="inferred from homology"/>
<dbReference type="Pfam" id="PF11495">
    <property type="entry name" value="Regulator_TrmB"/>
    <property type="match status" value="1"/>
</dbReference>
<dbReference type="InterPro" id="IPR051797">
    <property type="entry name" value="TrmB-like"/>
</dbReference>
<dbReference type="Pfam" id="PF01978">
    <property type="entry name" value="TrmB"/>
    <property type="match status" value="1"/>
</dbReference>
<dbReference type="CDD" id="cd00090">
    <property type="entry name" value="HTH_ARSR"/>
    <property type="match status" value="1"/>
</dbReference>
<protein>
    <submittedName>
        <fullName evidence="4">Transcriptional regulator TrmB family</fullName>
    </submittedName>
</protein>
<dbReference type="InterPro" id="IPR002831">
    <property type="entry name" value="Tscrpt_reg_TrmB_N"/>
</dbReference>